<dbReference type="EMBL" id="CAEZSJ010000008">
    <property type="protein sequence ID" value="CAB4532316.1"/>
    <property type="molecule type" value="Genomic_DNA"/>
</dbReference>
<dbReference type="Pfam" id="PF05013">
    <property type="entry name" value="FGase"/>
    <property type="match status" value="1"/>
</dbReference>
<gene>
    <name evidence="1" type="ORF">UFOPK1425_00091</name>
</gene>
<evidence type="ECO:0000313" key="1">
    <source>
        <dbReference type="EMBL" id="CAB4532316.1"/>
    </source>
</evidence>
<protein>
    <submittedName>
        <fullName evidence="1">Unannotated protein</fullName>
    </submittedName>
</protein>
<reference evidence="1" key="1">
    <citation type="submission" date="2020-05" db="EMBL/GenBank/DDBJ databases">
        <authorList>
            <person name="Chiriac C."/>
            <person name="Salcher M."/>
            <person name="Ghai R."/>
            <person name="Kavagutti S V."/>
        </authorList>
    </citation>
    <scope>NUCLEOTIDE SEQUENCE</scope>
</reference>
<proteinExistence type="predicted"/>
<sequence>MASNFEIISGNPNSQIIIHVPHSARFIPEDVRRDILLSDVNLETELDSMTDSLTAEIVLHATAGLTNPPTLFMNKFSRLVIDPERFPDEREVMNKIGMGAVYLKTSTGSQLRKPDFDGSELIANYFDPYAKAFTELVETTLQKFNEVIIIDFHSYRAEQHINAVNHGQERPPVCIGTDEFHTPPELSQKARSHFSIFGPIVFNQPYSGTYVPLDFYGTEPRVKSLMLENRADLLVDEKLNPGPMFDEYSDVLASFIEALANN</sequence>
<name>A0A6J6B0Q6_9ZZZZ</name>
<accession>A0A6J6B0Q6</accession>
<dbReference type="Gene3D" id="3.40.630.40">
    <property type="entry name" value="Zn-dependent exopeptidases"/>
    <property type="match status" value="1"/>
</dbReference>
<dbReference type="SUPFAM" id="SSF53187">
    <property type="entry name" value="Zn-dependent exopeptidases"/>
    <property type="match status" value="1"/>
</dbReference>
<dbReference type="AlphaFoldDB" id="A0A6J6B0Q6"/>
<dbReference type="InterPro" id="IPR007709">
    <property type="entry name" value="N-FG_amidohydro"/>
</dbReference>
<organism evidence="1">
    <name type="scientific">freshwater metagenome</name>
    <dbReference type="NCBI Taxonomy" id="449393"/>
    <lineage>
        <taxon>unclassified sequences</taxon>
        <taxon>metagenomes</taxon>
        <taxon>ecological metagenomes</taxon>
    </lineage>
</organism>